<evidence type="ECO:0008006" key="4">
    <source>
        <dbReference type="Google" id="ProtNLM"/>
    </source>
</evidence>
<feature type="signal peptide" evidence="1">
    <location>
        <begin position="1"/>
        <end position="20"/>
    </location>
</feature>
<evidence type="ECO:0000313" key="3">
    <source>
        <dbReference type="Proteomes" id="UP001214854"/>
    </source>
</evidence>
<comment type="caution">
    <text evidence="2">The sequence shown here is derived from an EMBL/GenBank/DDBJ whole genome shotgun (WGS) entry which is preliminary data.</text>
</comment>
<accession>A0ABT5HV51</accession>
<dbReference type="RefSeq" id="WP_272748289.1">
    <property type="nucleotide sequence ID" value="NZ_JAQQKX010000008.1"/>
</dbReference>
<protein>
    <recommendedName>
        <fullName evidence="4">DUF4783 domain-containing protein</fullName>
    </recommendedName>
</protein>
<proteinExistence type="predicted"/>
<feature type="chain" id="PRO_5046312395" description="DUF4783 domain-containing protein" evidence="1">
    <location>
        <begin position="21"/>
        <end position="152"/>
    </location>
</feature>
<reference evidence="2 3" key="1">
    <citation type="submission" date="2023-01" db="EMBL/GenBank/DDBJ databases">
        <title>Novel species of the genus Asticcacaulis isolated from rivers.</title>
        <authorList>
            <person name="Lu H."/>
        </authorList>
    </citation>
    <scope>NUCLEOTIDE SEQUENCE [LARGE SCALE GENOMIC DNA]</scope>
    <source>
        <strain evidence="2 3">BYS171W</strain>
    </source>
</reference>
<evidence type="ECO:0000313" key="2">
    <source>
        <dbReference type="EMBL" id="MDC7683828.1"/>
    </source>
</evidence>
<name>A0ABT5HV51_9CAUL</name>
<dbReference type="EMBL" id="JAQQKX010000008">
    <property type="protein sequence ID" value="MDC7683828.1"/>
    <property type="molecule type" value="Genomic_DNA"/>
</dbReference>
<evidence type="ECO:0000256" key="1">
    <source>
        <dbReference type="SAM" id="SignalP"/>
    </source>
</evidence>
<organism evidence="2 3">
    <name type="scientific">Asticcacaulis aquaticus</name>
    <dbReference type="NCBI Taxonomy" id="2984212"/>
    <lineage>
        <taxon>Bacteria</taxon>
        <taxon>Pseudomonadati</taxon>
        <taxon>Pseudomonadota</taxon>
        <taxon>Alphaproteobacteria</taxon>
        <taxon>Caulobacterales</taxon>
        <taxon>Caulobacteraceae</taxon>
        <taxon>Asticcacaulis</taxon>
    </lineage>
</organism>
<keyword evidence="3" id="KW-1185">Reference proteome</keyword>
<sequence length="152" mass="16814">MKQILTALLLTAVTAASANAYCGGTHDKAFNQTVKQTFKAIKAQDSDTLLLIFNRDRVSIGPERVSVAYTDLQKQFADKNGDYYCDIFVCQAQPGLMNRLFNGISVSKSLSYNFGKAEGIVRVSNGSVASEIELRYSLNAACEWQLDSLYHR</sequence>
<gene>
    <name evidence="2" type="ORF">PQU92_11105</name>
</gene>
<keyword evidence="1" id="KW-0732">Signal</keyword>
<dbReference type="Proteomes" id="UP001214854">
    <property type="component" value="Unassembled WGS sequence"/>
</dbReference>